<evidence type="ECO:0000256" key="2">
    <source>
        <dbReference type="SAM" id="MobiDB-lite"/>
    </source>
</evidence>
<comment type="caution">
    <text evidence="4">The sequence shown here is derived from an EMBL/GenBank/DDBJ whole genome shotgun (WGS) entry which is preliminary data.</text>
</comment>
<dbReference type="Gene3D" id="3.40.50.150">
    <property type="entry name" value="Vaccinia Virus protein VP39"/>
    <property type="match status" value="1"/>
</dbReference>
<name>A0A8H5GZ21_9AGAR</name>
<feature type="region of interest" description="Disordered" evidence="2">
    <location>
        <begin position="1"/>
        <end position="22"/>
    </location>
</feature>
<reference evidence="4 5" key="1">
    <citation type="journal article" date="2020" name="ISME J.">
        <title>Uncovering the hidden diversity of litter-decomposition mechanisms in mushroom-forming fungi.</title>
        <authorList>
            <person name="Floudas D."/>
            <person name="Bentzer J."/>
            <person name="Ahren D."/>
            <person name="Johansson T."/>
            <person name="Persson P."/>
            <person name="Tunlid A."/>
        </authorList>
    </citation>
    <scope>NUCLEOTIDE SEQUENCE [LARGE SCALE GENOMIC DNA]</scope>
    <source>
        <strain evidence="4 5">CBS 291.85</strain>
    </source>
</reference>
<evidence type="ECO:0000313" key="4">
    <source>
        <dbReference type="EMBL" id="KAF5373592.1"/>
    </source>
</evidence>
<sequence length="223" mass="24937">MDNSVHNRTHFDSGDTAESYDDHPLHAEMAKRIGRAILDGYPFDDETTTVLDFACGTGLNSRQLAPYVKSIIGVDISQKMVNKYNERVSNQGIPFDEMKAICVDLRGADEELDGMKFDVVMCCMSYHHLSSESLLRTTRTLSFFLKEGGYLFVADVQSTLEQADIFGDSLCTSDVVAQKTGFSEEQMADLFARAELRSFEFSRVTQAVKNGRNVNIFLARGIK</sequence>
<dbReference type="SUPFAM" id="SSF53335">
    <property type="entry name" value="S-adenosyl-L-methionine-dependent methyltransferases"/>
    <property type="match status" value="1"/>
</dbReference>
<dbReference type="CDD" id="cd02440">
    <property type="entry name" value="AdoMet_MTases"/>
    <property type="match status" value="1"/>
</dbReference>
<accession>A0A8H5GZ21</accession>
<gene>
    <name evidence="4" type="ORF">D9758_000800</name>
</gene>
<dbReference type="InterPro" id="IPR041698">
    <property type="entry name" value="Methyltransf_25"/>
</dbReference>
<organism evidence="4 5">
    <name type="scientific">Tetrapyrgos nigripes</name>
    <dbReference type="NCBI Taxonomy" id="182062"/>
    <lineage>
        <taxon>Eukaryota</taxon>
        <taxon>Fungi</taxon>
        <taxon>Dikarya</taxon>
        <taxon>Basidiomycota</taxon>
        <taxon>Agaricomycotina</taxon>
        <taxon>Agaricomycetes</taxon>
        <taxon>Agaricomycetidae</taxon>
        <taxon>Agaricales</taxon>
        <taxon>Marasmiineae</taxon>
        <taxon>Marasmiaceae</taxon>
        <taxon>Tetrapyrgos</taxon>
    </lineage>
</organism>
<dbReference type="EMBL" id="JAACJM010000003">
    <property type="protein sequence ID" value="KAF5373592.1"/>
    <property type="molecule type" value="Genomic_DNA"/>
</dbReference>
<feature type="domain" description="Methyltransferase" evidence="3">
    <location>
        <begin position="50"/>
        <end position="149"/>
    </location>
</feature>
<dbReference type="PANTHER" id="PTHR43861">
    <property type="entry name" value="TRANS-ACONITATE 2-METHYLTRANSFERASE-RELATED"/>
    <property type="match status" value="1"/>
</dbReference>
<dbReference type="GO" id="GO:0016740">
    <property type="term" value="F:transferase activity"/>
    <property type="evidence" value="ECO:0007669"/>
    <property type="project" value="UniProtKB-KW"/>
</dbReference>
<protein>
    <recommendedName>
        <fullName evidence="3">Methyltransferase domain-containing protein</fullName>
    </recommendedName>
</protein>
<keyword evidence="5" id="KW-1185">Reference proteome</keyword>
<dbReference type="Pfam" id="PF13649">
    <property type="entry name" value="Methyltransf_25"/>
    <property type="match status" value="1"/>
</dbReference>
<evidence type="ECO:0000256" key="1">
    <source>
        <dbReference type="ARBA" id="ARBA00022679"/>
    </source>
</evidence>
<keyword evidence="1" id="KW-0808">Transferase</keyword>
<dbReference type="AlphaFoldDB" id="A0A8H5GZ21"/>
<evidence type="ECO:0000313" key="5">
    <source>
        <dbReference type="Proteomes" id="UP000559256"/>
    </source>
</evidence>
<dbReference type="InterPro" id="IPR029063">
    <property type="entry name" value="SAM-dependent_MTases_sf"/>
</dbReference>
<dbReference type="Proteomes" id="UP000559256">
    <property type="component" value="Unassembled WGS sequence"/>
</dbReference>
<proteinExistence type="predicted"/>
<evidence type="ECO:0000259" key="3">
    <source>
        <dbReference type="Pfam" id="PF13649"/>
    </source>
</evidence>
<dbReference type="PANTHER" id="PTHR43861:SF3">
    <property type="entry name" value="PUTATIVE (AFU_ORTHOLOGUE AFUA_2G14390)-RELATED"/>
    <property type="match status" value="1"/>
</dbReference>
<dbReference type="OrthoDB" id="3647at2759"/>